<sequence>MNESIEIILDHLLSVTAESEIVEFKEAKNQFDSNELGKYFSALSNEANLRGLESSWLVMGVSNTRKIVGTAYLSSLKLINECKASIAQHTTGRITFREIHEFIHPSGRILLFQIPNAPKGFPIAWKGHYYGRDGEQLNALNLEEIERIRSQSTKEDWSAGICHGATLNDLSKVAILQAREAFKKKNQNLASNVDEWDDVIFLNKAKILINGKVTRTAILLLGLPESEHFISPAIARISWILKNKDNEPKDYEHFTCPFLLSAQSVFNKIRILKYRYMQEHSLFPEEVDQYHPYLIREALNNCIAHQDYSLAGKINVIENENDCLVFSNQGSFIPRSIDAVIRANAPESIYRNPFLSNAMVNLNLIDTIGSGIRRMFTIQREKFFPLPEYDLDNERVEVTITGKILDLNYAKKLAQKPSLKLEDIILLDKVQKHKRLTDTEIKYLKKHKLIEGRKPNFHISSSVAAATGQQDTYMKMRGLDDSYYKKLIQEYLTKFGHGKRADFDNLLLDKLPSSLDEQQKLNKVKNILQDLKNQKVIKLSKNKTWILEQDS</sequence>
<dbReference type="Gene3D" id="3.30.565.60">
    <property type="match status" value="1"/>
</dbReference>
<dbReference type="PANTHER" id="PTHR30595">
    <property type="entry name" value="GLPR-RELATED TRANSCRIPTIONAL REPRESSOR"/>
    <property type="match status" value="1"/>
</dbReference>
<dbReference type="Gene3D" id="3.30.950.30">
    <property type="entry name" value="Schlafen, AAA domain"/>
    <property type="match status" value="1"/>
</dbReference>
<keyword evidence="2" id="KW-0067">ATP-binding</keyword>
<organism evidence="2 3">
    <name type="scientific">Thiothrix eikelboomii</name>
    <dbReference type="NCBI Taxonomy" id="92487"/>
    <lineage>
        <taxon>Bacteria</taxon>
        <taxon>Pseudomonadati</taxon>
        <taxon>Pseudomonadota</taxon>
        <taxon>Gammaproteobacteria</taxon>
        <taxon>Thiotrichales</taxon>
        <taxon>Thiotrichaceae</taxon>
        <taxon>Thiothrix</taxon>
    </lineage>
</organism>
<keyword evidence="3" id="KW-1185">Reference proteome</keyword>
<proteinExistence type="predicted"/>
<dbReference type="STRING" id="92487.SAMN02745130_02925"/>
<protein>
    <submittedName>
        <fullName evidence="2">ATP-dependent DNA helicase RecG</fullName>
    </submittedName>
</protein>
<dbReference type="OrthoDB" id="34589at2"/>
<name>A0A1T4XFM3_9GAMM</name>
<reference evidence="2 3" key="1">
    <citation type="submission" date="2017-02" db="EMBL/GenBank/DDBJ databases">
        <authorList>
            <person name="Peterson S.W."/>
        </authorList>
    </citation>
    <scope>NUCLEOTIDE SEQUENCE [LARGE SCALE GENOMIC DNA]</scope>
    <source>
        <strain evidence="2 3">ATCC 49788</strain>
    </source>
</reference>
<evidence type="ECO:0000313" key="2">
    <source>
        <dbReference type="EMBL" id="SKA88384.1"/>
    </source>
</evidence>
<keyword evidence="2" id="KW-0547">Nucleotide-binding</keyword>
<accession>A0A1T4XFM3</accession>
<dbReference type="GO" id="GO:0004386">
    <property type="term" value="F:helicase activity"/>
    <property type="evidence" value="ECO:0007669"/>
    <property type="project" value="UniProtKB-KW"/>
</dbReference>
<keyword evidence="2" id="KW-0347">Helicase</keyword>
<dbReference type="Proteomes" id="UP000190460">
    <property type="component" value="Unassembled WGS sequence"/>
</dbReference>
<feature type="domain" description="Schlafen AlbA-2" evidence="1">
    <location>
        <begin position="18"/>
        <end position="139"/>
    </location>
</feature>
<keyword evidence="2" id="KW-0378">Hydrolase</keyword>
<dbReference type="Pfam" id="PF13749">
    <property type="entry name" value="HATPase_c_4"/>
    <property type="match status" value="1"/>
</dbReference>
<dbReference type="Pfam" id="PF04326">
    <property type="entry name" value="SLFN_AlbA_2"/>
    <property type="match status" value="1"/>
</dbReference>
<evidence type="ECO:0000313" key="3">
    <source>
        <dbReference type="Proteomes" id="UP000190460"/>
    </source>
</evidence>
<dbReference type="EMBL" id="FUYB01000017">
    <property type="protein sequence ID" value="SKA88384.1"/>
    <property type="molecule type" value="Genomic_DNA"/>
</dbReference>
<gene>
    <name evidence="2" type="ORF">SAMN02745130_02925</name>
</gene>
<dbReference type="RefSeq" id="WP_078923381.1">
    <property type="nucleotide sequence ID" value="NZ_FUYB01000017.1"/>
</dbReference>
<dbReference type="InterPro" id="IPR007421">
    <property type="entry name" value="Schlafen_AlbA_2_dom"/>
</dbReference>
<evidence type="ECO:0000259" key="1">
    <source>
        <dbReference type="Pfam" id="PF04326"/>
    </source>
</evidence>
<dbReference type="PANTHER" id="PTHR30595:SF6">
    <property type="entry name" value="SCHLAFEN ALBA-2 DOMAIN-CONTAINING PROTEIN"/>
    <property type="match status" value="1"/>
</dbReference>
<dbReference type="InterPro" id="IPR038461">
    <property type="entry name" value="Schlafen_AlbA_2_dom_sf"/>
</dbReference>
<dbReference type="InterPro" id="IPR038475">
    <property type="entry name" value="RecG_C_sf"/>
</dbReference>
<dbReference type="AlphaFoldDB" id="A0A1T4XFM3"/>